<name>A0A6I1GMD8_9BIFI</name>
<dbReference type="Proteomes" id="UP000441772">
    <property type="component" value="Unassembled WGS sequence"/>
</dbReference>
<gene>
    <name evidence="1" type="ORF">F7D09_0928</name>
</gene>
<comment type="caution">
    <text evidence="1">The sequence shown here is derived from an EMBL/GenBank/DDBJ whole genome shotgun (WGS) entry which is preliminary data.</text>
</comment>
<organism evidence="1 2">
    <name type="scientific">Bifidobacterium leontopitheci</name>
    <dbReference type="NCBI Taxonomy" id="2650774"/>
    <lineage>
        <taxon>Bacteria</taxon>
        <taxon>Bacillati</taxon>
        <taxon>Actinomycetota</taxon>
        <taxon>Actinomycetes</taxon>
        <taxon>Bifidobacteriales</taxon>
        <taxon>Bifidobacteriaceae</taxon>
        <taxon>Bifidobacterium</taxon>
    </lineage>
</organism>
<proteinExistence type="predicted"/>
<dbReference type="EMBL" id="WBVT01000010">
    <property type="protein sequence ID" value="KAB7790559.1"/>
    <property type="molecule type" value="Genomic_DNA"/>
</dbReference>
<reference evidence="1 2" key="1">
    <citation type="submission" date="2019-09" db="EMBL/GenBank/DDBJ databases">
        <title>Characterization of the phylogenetic diversity of two novel species belonging to the genus Bifidobacterium: Bifidobacterium cebidarum sp. nov. and Bifidobacterium leontopitheci sp. nov.</title>
        <authorList>
            <person name="Lugli G.A."/>
            <person name="Duranti S."/>
            <person name="Milani C."/>
            <person name="Turroni F."/>
            <person name="Ventura M."/>
        </authorList>
    </citation>
    <scope>NUCLEOTIDE SEQUENCE [LARGE SCALE GENOMIC DNA]</scope>
    <source>
        <strain evidence="1 2">LMG 31471</strain>
    </source>
</reference>
<evidence type="ECO:0000313" key="2">
    <source>
        <dbReference type="Proteomes" id="UP000441772"/>
    </source>
</evidence>
<evidence type="ECO:0000313" key="1">
    <source>
        <dbReference type="EMBL" id="KAB7790559.1"/>
    </source>
</evidence>
<accession>A0A6I1GMD8</accession>
<protein>
    <submittedName>
        <fullName evidence="1">Uncharacterized protein</fullName>
    </submittedName>
</protein>
<keyword evidence="2" id="KW-1185">Reference proteome</keyword>
<sequence>MTRRRRHGTRSPASLEARYLTELGNGAQRDDMLQALCRIADELKRRNDLTQPPTKEEHR</sequence>
<dbReference type="AlphaFoldDB" id="A0A6I1GMD8"/>
<dbReference type="RefSeq" id="WP_152234278.1">
    <property type="nucleotide sequence ID" value="NZ_JBHSKZ010000019.1"/>
</dbReference>